<sequence>MVLTNVFMAKRDDGIQCEEIDTAWKFLLSRSLLPNIFVKGISQVTFDHLTGPRLQQPVIPPLLGMGGGRCSVKPASRCALHSKSQETFAFTKVPRLNSQLGVGRPTTYCKTQPNPASLNVVPSQTDTTLDLSQKAEKDLIRGLKNMNSCACLEKEFIENILRSPVKPASPSNARDPNPSLKSCEKPQPHAVPKHQGPIPSLESCLQQPLSLNLIEDLFPTHLQTWRGQANIVQTQPNPANLNAVPIL</sequence>
<accession>A0AAN9LVR5</accession>
<protein>
    <submittedName>
        <fullName evidence="2">Uncharacterized protein</fullName>
    </submittedName>
</protein>
<name>A0AAN9LVR5_PHACN</name>
<gene>
    <name evidence="2" type="ORF">VNO80_25965</name>
</gene>
<proteinExistence type="predicted"/>
<evidence type="ECO:0000313" key="3">
    <source>
        <dbReference type="Proteomes" id="UP001374584"/>
    </source>
</evidence>
<dbReference type="AntiFam" id="ANF00039">
    <property type="entry name" value="Antisense to SRP RNA"/>
</dbReference>
<comment type="caution">
    <text evidence="2">The sequence shown here is derived from an EMBL/GenBank/DDBJ whole genome shotgun (WGS) entry which is preliminary data.</text>
</comment>
<organism evidence="2 3">
    <name type="scientific">Phaseolus coccineus</name>
    <name type="common">Scarlet runner bean</name>
    <name type="synonym">Phaseolus multiflorus</name>
    <dbReference type="NCBI Taxonomy" id="3886"/>
    <lineage>
        <taxon>Eukaryota</taxon>
        <taxon>Viridiplantae</taxon>
        <taxon>Streptophyta</taxon>
        <taxon>Embryophyta</taxon>
        <taxon>Tracheophyta</taxon>
        <taxon>Spermatophyta</taxon>
        <taxon>Magnoliopsida</taxon>
        <taxon>eudicotyledons</taxon>
        <taxon>Gunneridae</taxon>
        <taxon>Pentapetalae</taxon>
        <taxon>rosids</taxon>
        <taxon>fabids</taxon>
        <taxon>Fabales</taxon>
        <taxon>Fabaceae</taxon>
        <taxon>Papilionoideae</taxon>
        <taxon>50 kb inversion clade</taxon>
        <taxon>NPAAA clade</taxon>
        <taxon>indigoferoid/millettioid clade</taxon>
        <taxon>Phaseoleae</taxon>
        <taxon>Phaseolus</taxon>
    </lineage>
</organism>
<feature type="region of interest" description="Disordered" evidence="1">
    <location>
        <begin position="165"/>
        <end position="199"/>
    </location>
</feature>
<dbReference type="AlphaFoldDB" id="A0AAN9LVR5"/>
<evidence type="ECO:0000256" key="1">
    <source>
        <dbReference type="SAM" id="MobiDB-lite"/>
    </source>
</evidence>
<evidence type="ECO:0000313" key="2">
    <source>
        <dbReference type="EMBL" id="KAK7343004.1"/>
    </source>
</evidence>
<reference evidence="2 3" key="1">
    <citation type="submission" date="2024-01" db="EMBL/GenBank/DDBJ databases">
        <title>The genomes of 5 underutilized Papilionoideae crops provide insights into root nodulation and disease resistanc.</title>
        <authorList>
            <person name="Jiang F."/>
        </authorList>
    </citation>
    <scope>NUCLEOTIDE SEQUENCE [LARGE SCALE GENOMIC DNA]</scope>
    <source>
        <strain evidence="2">JINMINGXINNONG_FW02</strain>
        <tissue evidence="2">Leaves</tissue>
    </source>
</reference>
<keyword evidence="3" id="KW-1185">Reference proteome</keyword>
<dbReference type="Proteomes" id="UP001374584">
    <property type="component" value="Unassembled WGS sequence"/>
</dbReference>
<dbReference type="EMBL" id="JAYMYR010000009">
    <property type="protein sequence ID" value="KAK7343004.1"/>
    <property type="molecule type" value="Genomic_DNA"/>
</dbReference>